<name>A0A381U2D0_9ZZZZ</name>
<organism evidence="1">
    <name type="scientific">marine metagenome</name>
    <dbReference type="NCBI Taxonomy" id="408172"/>
    <lineage>
        <taxon>unclassified sequences</taxon>
        <taxon>metagenomes</taxon>
        <taxon>ecological metagenomes</taxon>
    </lineage>
</organism>
<proteinExistence type="predicted"/>
<evidence type="ECO:0000313" key="1">
    <source>
        <dbReference type="EMBL" id="SVA20623.1"/>
    </source>
</evidence>
<accession>A0A381U2D0</accession>
<dbReference type="AlphaFoldDB" id="A0A381U2D0"/>
<reference evidence="1" key="1">
    <citation type="submission" date="2018-05" db="EMBL/GenBank/DDBJ databases">
        <authorList>
            <person name="Lanie J.A."/>
            <person name="Ng W.-L."/>
            <person name="Kazmierczak K.M."/>
            <person name="Andrzejewski T.M."/>
            <person name="Davidsen T.M."/>
            <person name="Wayne K.J."/>
            <person name="Tettelin H."/>
            <person name="Glass J.I."/>
            <person name="Rusch D."/>
            <person name="Podicherti R."/>
            <person name="Tsui H.-C.T."/>
            <person name="Winkler M.E."/>
        </authorList>
    </citation>
    <scope>NUCLEOTIDE SEQUENCE</scope>
</reference>
<protein>
    <submittedName>
        <fullName evidence="1">Uncharacterized protein</fullName>
    </submittedName>
</protein>
<gene>
    <name evidence="1" type="ORF">METZ01_LOCUS73477</name>
</gene>
<dbReference type="EMBL" id="UINC01005329">
    <property type="protein sequence ID" value="SVA20623.1"/>
    <property type="molecule type" value="Genomic_DNA"/>
</dbReference>
<sequence length="121" mass="14313">MLIKLPSKTKYFLKLGLPFVLLFQWTMPAIEMKRNININFADITFETCNDPEHSHPPLSERETSEDLEKLVNSDLNNSLIVNEDQKYFDISVEIIFEKHERFPEFLFKHFPPARSPPYLEV</sequence>